<keyword evidence="2" id="KW-1185">Reference proteome</keyword>
<sequence>MSVITSRRLLISLASAIALLGLMSVFNLWRFDHAQWLKQQLTFIDHEQTPLTSPSTTNRFGSKLTWQNLELTLSQSHYFEAEVITLELNLVSILLGRPTIESISLQTPYFETHPESINAAVLRALLDLNAKKISIANSTAVFDDTEVHGLNIEMVKNGSLGDYSMQTSGHIRNASLDVGFNYSAMLSLAKDDTVIFRKNNLTSQTFFQQGSVQWVGKVKQAKLSTDNSLTLEFASWSSQWNQNRFTHLPELFDFSGGLEFGSWQNGEVNLRLLDAAVAFRDTQNIARTYALQSTEASASEQTITGQLSVSILAEQPQQVADPLDWQSYNFVMTGQINDNKPLISWEKPEFRLATINGEGQRSSHNITLKELSLNAEGKLWQLKDGDWNEYLDEQNTAGYGFGRLTLQWPTLKVIEGPTVTNRLQKPLNLLSNDMETINALHRLLVQ</sequence>
<accession>A0ABV7WPZ8</accession>
<protein>
    <recommendedName>
        <fullName evidence="3">AsmA-like protein</fullName>
    </recommendedName>
</protein>
<evidence type="ECO:0000313" key="1">
    <source>
        <dbReference type="EMBL" id="MFC3701217.1"/>
    </source>
</evidence>
<gene>
    <name evidence="1" type="ORF">ACFOND_06135</name>
</gene>
<dbReference type="RefSeq" id="WP_290282784.1">
    <property type="nucleotide sequence ID" value="NZ_JAUFQI010000001.1"/>
</dbReference>
<name>A0ABV7WPZ8_9GAMM</name>
<dbReference type="Proteomes" id="UP001595710">
    <property type="component" value="Unassembled WGS sequence"/>
</dbReference>
<evidence type="ECO:0008006" key="3">
    <source>
        <dbReference type="Google" id="ProtNLM"/>
    </source>
</evidence>
<proteinExistence type="predicted"/>
<reference evidence="2" key="1">
    <citation type="journal article" date="2019" name="Int. J. Syst. Evol. Microbiol.">
        <title>The Global Catalogue of Microorganisms (GCM) 10K type strain sequencing project: providing services to taxonomists for standard genome sequencing and annotation.</title>
        <authorList>
            <consortium name="The Broad Institute Genomics Platform"/>
            <consortium name="The Broad Institute Genome Sequencing Center for Infectious Disease"/>
            <person name="Wu L."/>
            <person name="Ma J."/>
        </authorList>
    </citation>
    <scope>NUCLEOTIDE SEQUENCE [LARGE SCALE GENOMIC DNA]</scope>
    <source>
        <strain evidence="2">CECT 8288</strain>
    </source>
</reference>
<evidence type="ECO:0000313" key="2">
    <source>
        <dbReference type="Proteomes" id="UP001595710"/>
    </source>
</evidence>
<organism evidence="1 2">
    <name type="scientific">Reinekea marina</name>
    <dbReference type="NCBI Taxonomy" id="1310421"/>
    <lineage>
        <taxon>Bacteria</taxon>
        <taxon>Pseudomonadati</taxon>
        <taxon>Pseudomonadota</taxon>
        <taxon>Gammaproteobacteria</taxon>
        <taxon>Oceanospirillales</taxon>
        <taxon>Saccharospirillaceae</taxon>
        <taxon>Reinekea</taxon>
    </lineage>
</organism>
<comment type="caution">
    <text evidence="1">The sequence shown here is derived from an EMBL/GenBank/DDBJ whole genome shotgun (WGS) entry which is preliminary data.</text>
</comment>
<dbReference type="EMBL" id="JBHRYN010000008">
    <property type="protein sequence ID" value="MFC3701217.1"/>
    <property type="molecule type" value="Genomic_DNA"/>
</dbReference>